<keyword evidence="2" id="KW-1185">Reference proteome</keyword>
<organism evidence="1 2">
    <name type="scientific">Acer saccharum</name>
    <name type="common">Sugar maple</name>
    <dbReference type="NCBI Taxonomy" id="4024"/>
    <lineage>
        <taxon>Eukaryota</taxon>
        <taxon>Viridiplantae</taxon>
        <taxon>Streptophyta</taxon>
        <taxon>Embryophyta</taxon>
        <taxon>Tracheophyta</taxon>
        <taxon>Spermatophyta</taxon>
        <taxon>Magnoliopsida</taxon>
        <taxon>eudicotyledons</taxon>
        <taxon>Gunneridae</taxon>
        <taxon>Pentapetalae</taxon>
        <taxon>rosids</taxon>
        <taxon>malvids</taxon>
        <taxon>Sapindales</taxon>
        <taxon>Sapindaceae</taxon>
        <taxon>Hippocastanoideae</taxon>
        <taxon>Acereae</taxon>
        <taxon>Acer</taxon>
    </lineage>
</organism>
<dbReference type="Proteomes" id="UP001168877">
    <property type="component" value="Unassembled WGS sequence"/>
</dbReference>
<sequence>MDDSRETSPSHGGVAAGFPEKMKYLSLHSIPATLLRELKAFKSGVAQLLHQECDRNIGRRKLCIGEKSD</sequence>
<gene>
    <name evidence="1" type="ORF">LWI29_031944</name>
</gene>
<evidence type="ECO:0000313" key="2">
    <source>
        <dbReference type="Proteomes" id="UP001168877"/>
    </source>
</evidence>
<proteinExistence type="predicted"/>
<comment type="caution">
    <text evidence="1">The sequence shown here is derived from an EMBL/GenBank/DDBJ whole genome shotgun (WGS) entry which is preliminary data.</text>
</comment>
<protein>
    <submittedName>
        <fullName evidence="1">Uncharacterized protein</fullName>
    </submittedName>
</protein>
<dbReference type="EMBL" id="JAUESC010000002">
    <property type="protein sequence ID" value="KAK0605898.1"/>
    <property type="molecule type" value="Genomic_DNA"/>
</dbReference>
<accession>A0AA39TJ97</accession>
<dbReference type="AlphaFoldDB" id="A0AA39TJ97"/>
<reference evidence="1" key="1">
    <citation type="journal article" date="2022" name="Plant J.">
        <title>Strategies of tolerance reflected in two North American maple genomes.</title>
        <authorList>
            <person name="McEvoy S.L."/>
            <person name="Sezen U.U."/>
            <person name="Trouern-Trend A."/>
            <person name="McMahon S.M."/>
            <person name="Schaberg P.G."/>
            <person name="Yang J."/>
            <person name="Wegrzyn J.L."/>
            <person name="Swenson N.G."/>
        </authorList>
    </citation>
    <scope>NUCLEOTIDE SEQUENCE</scope>
    <source>
        <strain evidence="1">NS2018</strain>
    </source>
</reference>
<evidence type="ECO:0000313" key="1">
    <source>
        <dbReference type="EMBL" id="KAK0605898.1"/>
    </source>
</evidence>
<name>A0AA39TJ97_ACESA</name>
<reference evidence="1" key="2">
    <citation type="submission" date="2023-06" db="EMBL/GenBank/DDBJ databases">
        <authorList>
            <person name="Swenson N.G."/>
            <person name="Wegrzyn J.L."/>
            <person name="Mcevoy S.L."/>
        </authorList>
    </citation>
    <scope>NUCLEOTIDE SEQUENCE</scope>
    <source>
        <strain evidence="1">NS2018</strain>
        <tissue evidence="1">Leaf</tissue>
    </source>
</reference>